<dbReference type="InterPro" id="IPR018490">
    <property type="entry name" value="cNMP-bd_dom_sf"/>
</dbReference>
<keyword evidence="12 14" id="KW-0472">Membrane</keyword>
<comment type="similarity">
    <text evidence="4">Belongs to the popeye family.</text>
</comment>
<dbReference type="SUPFAM" id="SSF51206">
    <property type="entry name" value="cAMP-binding domain-like"/>
    <property type="match status" value="1"/>
</dbReference>
<dbReference type="Gene3D" id="2.60.120.10">
    <property type="entry name" value="Jelly Rolls"/>
    <property type="match status" value="1"/>
</dbReference>
<dbReference type="PANTHER" id="PTHR12101">
    <property type="entry name" value="POPEYE DOMAIN CONTAINING PROTEIN"/>
    <property type="match status" value="1"/>
</dbReference>
<evidence type="ECO:0000256" key="12">
    <source>
        <dbReference type="ARBA" id="ARBA00023136"/>
    </source>
</evidence>
<evidence type="ECO:0000256" key="3">
    <source>
        <dbReference type="ARBA" id="ARBA00004435"/>
    </source>
</evidence>
<evidence type="ECO:0000256" key="10">
    <source>
        <dbReference type="ARBA" id="ARBA00022949"/>
    </source>
</evidence>
<dbReference type="PANTHER" id="PTHR12101:SF17">
    <property type="entry name" value="BLOOD VESSEL EPICARDIAL SUBSTANCE"/>
    <property type="match status" value="1"/>
</dbReference>
<feature type="transmembrane region" description="Helical" evidence="14">
    <location>
        <begin position="72"/>
        <end position="91"/>
    </location>
</feature>
<dbReference type="GO" id="GO:0007155">
    <property type="term" value="P:cell adhesion"/>
    <property type="evidence" value="ECO:0007669"/>
    <property type="project" value="UniProtKB-KW"/>
</dbReference>
<evidence type="ECO:0000256" key="1">
    <source>
        <dbReference type="ARBA" id="ARBA00004124"/>
    </source>
</evidence>
<evidence type="ECO:0000256" key="6">
    <source>
        <dbReference type="ARBA" id="ARBA00022473"/>
    </source>
</evidence>
<dbReference type="GO" id="GO:0030552">
    <property type="term" value="F:cAMP binding"/>
    <property type="evidence" value="ECO:0007669"/>
    <property type="project" value="TreeGrafter"/>
</dbReference>
<evidence type="ECO:0000256" key="14">
    <source>
        <dbReference type="SAM" id="Phobius"/>
    </source>
</evidence>
<evidence type="ECO:0000259" key="15">
    <source>
        <dbReference type="PROSITE" id="PS50042"/>
    </source>
</evidence>
<evidence type="ECO:0000256" key="5">
    <source>
        <dbReference type="ARBA" id="ARBA00022427"/>
    </source>
</evidence>
<evidence type="ECO:0000313" key="16">
    <source>
        <dbReference type="EMBL" id="SVA58859.1"/>
    </source>
</evidence>
<dbReference type="InterPro" id="IPR014710">
    <property type="entry name" value="RmlC-like_jellyroll"/>
</dbReference>
<dbReference type="InterPro" id="IPR055272">
    <property type="entry name" value="POPDC1-3_dom"/>
</dbReference>
<keyword evidence="10" id="KW-0965">Cell junction</keyword>
<dbReference type="AlphaFoldDB" id="A0A381X237"/>
<sequence>MDKVEKQTMITEFFADLIQLIFGAPLDLVGHTSFILTALSFYVRDMIFLRSLAIVSCIVGIVYNFFNFEPPLWLVIFWLSVFICINGYRIIGIILERRSISFNEEEMELHETVFQNFTSLEFMKLMRISEWRSVESGHQFAEQGKVIDGLNLLFNGEVIIKRDDKELGHGRDGSMIGEMSFIQGGAATATVLSTRACRYVHWPKENLKNLLNRNPSMDIAMKHVFSLDLTRKLAGPEPITDS</sequence>
<evidence type="ECO:0000256" key="13">
    <source>
        <dbReference type="ARBA" id="ARBA00023180"/>
    </source>
</evidence>
<evidence type="ECO:0000256" key="2">
    <source>
        <dbReference type="ARBA" id="ARBA00004141"/>
    </source>
</evidence>
<feature type="domain" description="Cyclic nucleotide-binding" evidence="15">
    <location>
        <begin position="113"/>
        <end position="211"/>
    </location>
</feature>
<evidence type="ECO:0000256" key="8">
    <source>
        <dbReference type="ARBA" id="ARBA00022692"/>
    </source>
</evidence>
<reference evidence="16" key="1">
    <citation type="submission" date="2018-05" db="EMBL/GenBank/DDBJ databases">
        <authorList>
            <person name="Lanie J.A."/>
            <person name="Ng W.-L."/>
            <person name="Kazmierczak K.M."/>
            <person name="Andrzejewski T.M."/>
            <person name="Davidsen T.M."/>
            <person name="Wayne K.J."/>
            <person name="Tettelin H."/>
            <person name="Glass J.I."/>
            <person name="Rusch D."/>
            <person name="Podicherti R."/>
            <person name="Tsui H.-C.T."/>
            <person name="Winkler M.E."/>
        </authorList>
    </citation>
    <scope>NUCLEOTIDE SEQUENCE</scope>
</reference>
<keyword evidence="8 14" id="KW-0812">Transmembrane</keyword>
<accession>A0A381X237</accession>
<dbReference type="Pfam" id="PF04831">
    <property type="entry name" value="POPDC1-3"/>
    <property type="match status" value="1"/>
</dbReference>
<dbReference type="GO" id="GO:0016328">
    <property type="term" value="C:lateral plasma membrane"/>
    <property type="evidence" value="ECO:0007669"/>
    <property type="project" value="UniProtKB-SubCell"/>
</dbReference>
<evidence type="ECO:0000256" key="11">
    <source>
        <dbReference type="ARBA" id="ARBA00022989"/>
    </source>
</evidence>
<evidence type="ECO:0000256" key="9">
    <source>
        <dbReference type="ARBA" id="ARBA00022889"/>
    </source>
</evidence>
<keyword evidence="11 14" id="KW-1133">Transmembrane helix</keyword>
<organism evidence="16">
    <name type="scientific">marine metagenome</name>
    <dbReference type="NCBI Taxonomy" id="408172"/>
    <lineage>
        <taxon>unclassified sequences</taxon>
        <taxon>metagenomes</taxon>
        <taxon>ecological metagenomes</taxon>
    </lineage>
</organism>
<dbReference type="PROSITE" id="PS50042">
    <property type="entry name" value="CNMP_BINDING_3"/>
    <property type="match status" value="1"/>
</dbReference>
<dbReference type="InterPro" id="IPR000595">
    <property type="entry name" value="cNMP-bd_dom"/>
</dbReference>
<dbReference type="GO" id="GO:0042383">
    <property type="term" value="C:sarcolemma"/>
    <property type="evidence" value="ECO:0007669"/>
    <property type="project" value="TreeGrafter"/>
</dbReference>
<keyword evidence="7" id="KW-1003">Cell membrane</keyword>
<keyword evidence="13" id="KW-0325">Glycoprotein</keyword>
<comment type="subcellular location">
    <subcellularLocation>
        <location evidence="3">Cell junction</location>
        <location evidence="3">Tight junction</location>
    </subcellularLocation>
    <subcellularLocation>
        <location evidence="1">Lateral cell membrane</location>
    </subcellularLocation>
    <subcellularLocation>
        <location evidence="2">Membrane</location>
        <topology evidence="2">Multi-pass membrane protein</topology>
    </subcellularLocation>
</comment>
<dbReference type="EMBL" id="UINC01013659">
    <property type="protein sequence ID" value="SVA58859.1"/>
    <property type="molecule type" value="Genomic_DNA"/>
</dbReference>
<feature type="transmembrane region" description="Helical" evidence="14">
    <location>
        <begin position="20"/>
        <end position="42"/>
    </location>
</feature>
<proteinExistence type="inferred from homology"/>
<keyword evidence="5" id="KW-0796">Tight junction</keyword>
<feature type="transmembrane region" description="Helical" evidence="14">
    <location>
        <begin position="47"/>
        <end position="66"/>
    </location>
</feature>
<dbReference type="GO" id="GO:0005923">
    <property type="term" value="C:bicellular tight junction"/>
    <property type="evidence" value="ECO:0007669"/>
    <property type="project" value="UniProtKB-SubCell"/>
</dbReference>
<evidence type="ECO:0000256" key="7">
    <source>
        <dbReference type="ARBA" id="ARBA00022475"/>
    </source>
</evidence>
<keyword evidence="6" id="KW-0217">Developmental protein</keyword>
<dbReference type="Pfam" id="PF00027">
    <property type="entry name" value="cNMP_binding"/>
    <property type="match status" value="1"/>
</dbReference>
<dbReference type="CDD" id="cd00038">
    <property type="entry name" value="CAP_ED"/>
    <property type="match status" value="1"/>
</dbReference>
<keyword evidence="9" id="KW-0130">Cell adhesion</keyword>
<dbReference type="InterPro" id="IPR006916">
    <property type="entry name" value="POPDC1-3"/>
</dbReference>
<protein>
    <recommendedName>
        <fullName evidence="15">Cyclic nucleotide-binding domain-containing protein</fullName>
    </recommendedName>
</protein>
<gene>
    <name evidence="16" type="ORF">METZ01_LOCUS111713</name>
</gene>
<evidence type="ECO:0000256" key="4">
    <source>
        <dbReference type="ARBA" id="ARBA00007146"/>
    </source>
</evidence>
<name>A0A381X237_9ZZZZ</name>